<dbReference type="STRING" id="48467.SAMN02745166_00289"/>
<evidence type="ECO:0000256" key="1">
    <source>
        <dbReference type="ARBA" id="ARBA00022485"/>
    </source>
</evidence>
<gene>
    <name evidence="6" type="ORF">SAMN02745166_00289</name>
</gene>
<evidence type="ECO:0000256" key="2">
    <source>
        <dbReference type="ARBA" id="ARBA00022723"/>
    </source>
</evidence>
<organism evidence="6 7">
    <name type="scientific">Prosthecobacter debontii</name>
    <dbReference type="NCBI Taxonomy" id="48467"/>
    <lineage>
        <taxon>Bacteria</taxon>
        <taxon>Pseudomonadati</taxon>
        <taxon>Verrucomicrobiota</taxon>
        <taxon>Verrucomicrobiia</taxon>
        <taxon>Verrucomicrobiales</taxon>
        <taxon>Verrucomicrobiaceae</taxon>
        <taxon>Prosthecobacter</taxon>
    </lineage>
</organism>
<name>A0A1T4WJE1_9BACT</name>
<dbReference type="AlphaFoldDB" id="A0A1T4WJE1"/>
<evidence type="ECO:0000256" key="5">
    <source>
        <dbReference type="ARBA" id="ARBA00023014"/>
    </source>
</evidence>
<protein>
    <submittedName>
        <fullName evidence="6">Predicted flavoprotein YhiN</fullName>
    </submittedName>
</protein>
<evidence type="ECO:0000256" key="4">
    <source>
        <dbReference type="ARBA" id="ARBA00023004"/>
    </source>
</evidence>
<dbReference type="PANTHER" id="PTHR43498">
    <property type="entry name" value="FERREDOXIN:COB-COM HETERODISULFIDE REDUCTASE SUBUNIT A"/>
    <property type="match status" value="1"/>
</dbReference>
<dbReference type="SUPFAM" id="SSF51905">
    <property type="entry name" value="FAD/NAD(P)-binding domain"/>
    <property type="match status" value="1"/>
</dbReference>
<dbReference type="Proteomes" id="UP000190774">
    <property type="component" value="Unassembled WGS sequence"/>
</dbReference>
<dbReference type="EMBL" id="FUYE01000001">
    <property type="protein sequence ID" value="SKA77018.1"/>
    <property type="molecule type" value="Genomic_DNA"/>
</dbReference>
<dbReference type="GO" id="GO:0016491">
    <property type="term" value="F:oxidoreductase activity"/>
    <property type="evidence" value="ECO:0007669"/>
    <property type="project" value="UniProtKB-KW"/>
</dbReference>
<dbReference type="PANTHER" id="PTHR43498:SF1">
    <property type="entry name" value="COB--COM HETERODISULFIDE REDUCTASE IRON-SULFUR SUBUNIT A"/>
    <property type="match status" value="1"/>
</dbReference>
<dbReference type="InterPro" id="IPR039650">
    <property type="entry name" value="HdrA-like"/>
</dbReference>
<accession>A0A1T4WJE1</accession>
<dbReference type="GO" id="GO:0046872">
    <property type="term" value="F:metal ion binding"/>
    <property type="evidence" value="ECO:0007669"/>
    <property type="project" value="UniProtKB-KW"/>
</dbReference>
<keyword evidence="2" id="KW-0479">Metal-binding</keyword>
<proteinExistence type="predicted"/>
<dbReference type="InterPro" id="IPR036188">
    <property type="entry name" value="FAD/NAD-bd_sf"/>
</dbReference>
<keyword evidence="1" id="KW-0004">4Fe-4S</keyword>
<keyword evidence="4" id="KW-0408">Iron</keyword>
<evidence type="ECO:0000313" key="6">
    <source>
        <dbReference type="EMBL" id="SKA77018.1"/>
    </source>
</evidence>
<reference evidence="7" key="1">
    <citation type="submission" date="2017-02" db="EMBL/GenBank/DDBJ databases">
        <authorList>
            <person name="Varghese N."/>
            <person name="Submissions S."/>
        </authorList>
    </citation>
    <scope>NUCLEOTIDE SEQUENCE [LARGE SCALE GENOMIC DNA]</scope>
    <source>
        <strain evidence="7">ATCC 700200</strain>
    </source>
</reference>
<keyword evidence="3" id="KW-0560">Oxidoreductase</keyword>
<evidence type="ECO:0000256" key="3">
    <source>
        <dbReference type="ARBA" id="ARBA00023002"/>
    </source>
</evidence>
<dbReference type="GO" id="GO:0051539">
    <property type="term" value="F:4 iron, 4 sulfur cluster binding"/>
    <property type="evidence" value="ECO:0007669"/>
    <property type="project" value="UniProtKB-KW"/>
</dbReference>
<sequence length="406" mass="44129">MSWETEVEVIVAGGGSAGLAAALASARGGARTLLLERQTKLGGMGTCALVHTFCGLFHPDVTQPWAWLNPGIATEVGQEMMIRTGQEAPDLMGKVYVLRQHPSLYAQMADELCRAESMLAVLSGTEWTGLKQTASGWELEVITRGAARTLSSKALVDTTGDATGARLMNPQWCEQTEGARLYRPAYISAFHGIAGVHDDAWRLQTGGMIFRAIRDGVLPQAAMGAAFRDSPFAGETFLTVDLEAGQGDWDPFDPVKRARMEQEGREVALSLWKFLRAQHPDFQHCAPPLLPTKAGIRETARYVGDYVLTGDDLAGNRRFEDEIALAGWPMEKRENARGPKFRYFDEAKPAGIPARCLQRREVPGLFFAGRCVSADHEALASVRVMGTCMATGQAAGKLAVDFVQGR</sequence>
<dbReference type="Pfam" id="PF12831">
    <property type="entry name" value="FAD_oxidored"/>
    <property type="match status" value="1"/>
</dbReference>
<keyword evidence="5" id="KW-0411">Iron-sulfur</keyword>
<keyword evidence="7" id="KW-1185">Reference proteome</keyword>
<dbReference type="OrthoDB" id="9777740at2"/>
<evidence type="ECO:0000313" key="7">
    <source>
        <dbReference type="Proteomes" id="UP000190774"/>
    </source>
</evidence>
<dbReference type="RefSeq" id="WP_078811517.1">
    <property type="nucleotide sequence ID" value="NZ_FUYE01000001.1"/>
</dbReference>
<dbReference type="Gene3D" id="3.50.50.60">
    <property type="entry name" value="FAD/NAD(P)-binding domain"/>
    <property type="match status" value="1"/>
</dbReference>